<evidence type="ECO:0000313" key="2">
    <source>
        <dbReference type="Proteomes" id="UP001147752"/>
    </source>
</evidence>
<proteinExistence type="predicted"/>
<keyword evidence="2" id="KW-1185">Reference proteome</keyword>
<sequence>MFYINERERADLPYHHVIKYDDNGDFVTPPADIRLSNALGFLVTATDTPILHPDSRSPCKVACGFQPHGCYLSREMVSRSPSCHVGFPNRIPAGARRLLSVVRDSSSTLQQELPLGTLIG</sequence>
<dbReference type="Proteomes" id="UP001147752">
    <property type="component" value="Unassembled WGS sequence"/>
</dbReference>
<dbReference type="GeneID" id="81466049"/>
<comment type="caution">
    <text evidence="1">The sequence shown here is derived from an EMBL/GenBank/DDBJ whole genome shotgun (WGS) entry which is preliminary data.</text>
</comment>
<reference evidence="1" key="1">
    <citation type="submission" date="2022-12" db="EMBL/GenBank/DDBJ databases">
        <authorList>
            <person name="Petersen C."/>
        </authorList>
    </citation>
    <scope>NUCLEOTIDE SEQUENCE</scope>
    <source>
        <strain evidence="1">IBT 3081</strain>
    </source>
</reference>
<protein>
    <submittedName>
        <fullName evidence="1">Uncharacterized protein</fullName>
    </submittedName>
</protein>
<evidence type="ECO:0000313" key="1">
    <source>
        <dbReference type="EMBL" id="KAJ5359952.1"/>
    </source>
</evidence>
<dbReference type="EMBL" id="JAPZBT010000004">
    <property type="protein sequence ID" value="KAJ5359952.1"/>
    <property type="molecule type" value="Genomic_DNA"/>
</dbReference>
<name>A0A9W9UWH1_9EURO</name>
<gene>
    <name evidence="1" type="ORF">N7517_009143</name>
</gene>
<reference evidence="1" key="2">
    <citation type="journal article" date="2023" name="IMA Fungus">
        <title>Comparative genomic study of the Penicillium genus elucidates a diverse pangenome and 15 lateral gene transfer events.</title>
        <authorList>
            <person name="Petersen C."/>
            <person name="Sorensen T."/>
            <person name="Nielsen M.R."/>
            <person name="Sondergaard T.E."/>
            <person name="Sorensen J.L."/>
            <person name="Fitzpatrick D.A."/>
            <person name="Frisvad J.C."/>
            <person name="Nielsen K.L."/>
        </authorList>
    </citation>
    <scope>NUCLEOTIDE SEQUENCE</scope>
    <source>
        <strain evidence="1">IBT 3081</strain>
    </source>
</reference>
<organism evidence="1 2">
    <name type="scientific">Penicillium concentricum</name>
    <dbReference type="NCBI Taxonomy" id="293559"/>
    <lineage>
        <taxon>Eukaryota</taxon>
        <taxon>Fungi</taxon>
        <taxon>Dikarya</taxon>
        <taxon>Ascomycota</taxon>
        <taxon>Pezizomycotina</taxon>
        <taxon>Eurotiomycetes</taxon>
        <taxon>Eurotiomycetidae</taxon>
        <taxon>Eurotiales</taxon>
        <taxon>Aspergillaceae</taxon>
        <taxon>Penicillium</taxon>
    </lineage>
</organism>
<accession>A0A9W9UWH1</accession>
<dbReference type="AlphaFoldDB" id="A0A9W9UWH1"/>
<dbReference type="RefSeq" id="XP_056575438.1">
    <property type="nucleotide sequence ID" value="XM_056726866.1"/>
</dbReference>
<dbReference type="OrthoDB" id="4364904at2759"/>